<dbReference type="Proteomes" id="UP001153714">
    <property type="component" value="Chromosome 20"/>
</dbReference>
<keyword evidence="2" id="KW-1185">Reference proteome</keyword>
<name>A0A9N9WEY2_9NEOP</name>
<protein>
    <submittedName>
        <fullName evidence="1">Uncharacterized protein</fullName>
    </submittedName>
</protein>
<reference evidence="1" key="1">
    <citation type="submission" date="2021-12" db="EMBL/GenBank/DDBJ databases">
        <authorList>
            <person name="King R."/>
        </authorList>
    </citation>
    <scope>NUCLEOTIDE SEQUENCE</scope>
</reference>
<evidence type="ECO:0000313" key="2">
    <source>
        <dbReference type="Proteomes" id="UP001153714"/>
    </source>
</evidence>
<reference evidence="1" key="2">
    <citation type="submission" date="2022-10" db="EMBL/GenBank/DDBJ databases">
        <authorList>
            <consortium name="ENA_rothamsted_submissions"/>
            <consortium name="culmorum"/>
            <person name="King R."/>
        </authorList>
    </citation>
    <scope>NUCLEOTIDE SEQUENCE</scope>
</reference>
<accession>A0A9N9WEY2</accession>
<sequence>MLNKKRVVVSQNILQKLEYEKKKWFHQLPQELGTINKNLTQDQIRKQGSSALHGETLAYETSKYHFGTQKQVASIEACLGAVH</sequence>
<organism evidence="1 2">
    <name type="scientific">Diatraea saccharalis</name>
    <name type="common">sugarcane borer</name>
    <dbReference type="NCBI Taxonomy" id="40085"/>
    <lineage>
        <taxon>Eukaryota</taxon>
        <taxon>Metazoa</taxon>
        <taxon>Ecdysozoa</taxon>
        <taxon>Arthropoda</taxon>
        <taxon>Hexapoda</taxon>
        <taxon>Insecta</taxon>
        <taxon>Pterygota</taxon>
        <taxon>Neoptera</taxon>
        <taxon>Endopterygota</taxon>
        <taxon>Lepidoptera</taxon>
        <taxon>Glossata</taxon>
        <taxon>Ditrysia</taxon>
        <taxon>Pyraloidea</taxon>
        <taxon>Crambidae</taxon>
        <taxon>Crambinae</taxon>
        <taxon>Diatraea</taxon>
    </lineage>
</organism>
<dbReference type="AlphaFoldDB" id="A0A9N9WEY2"/>
<dbReference type="OrthoDB" id="28947at2759"/>
<evidence type="ECO:0000313" key="1">
    <source>
        <dbReference type="EMBL" id="CAG9790143.1"/>
    </source>
</evidence>
<proteinExistence type="predicted"/>
<gene>
    <name evidence="1" type="ORF">DIATSA_LOCUS7823</name>
</gene>
<dbReference type="EMBL" id="OU893351">
    <property type="protein sequence ID" value="CAG9790143.1"/>
    <property type="molecule type" value="Genomic_DNA"/>
</dbReference>